<comment type="caution">
    <text evidence="2">The sequence shown here is derived from an EMBL/GenBank/DDBJ whole genome shotgun (WGS) entry which is preliminary data.</text>
</comment>
<dbReference type="AlphaFoldDB" id="A0A0R2KFR6"/>
<dbReference type="PATRIC" id="fig|695563.3.peg.1424"/>
<dbReference type="RefSeq" id="WP_056985776.1">
    <property type="nucleotide sequence ID" value="NZ_JQBQ01000048.1"/>
</dbReference>
<evidence type="ECO:0000313" key="2">
    <source>
        <dbReference type="EMBL" id="KRN88259.1"/>
    </source>
</evidence>
<protein>
    <recommendedName>
        <fullName evidence="4">DUF2975 domain-containing protein</fullName>
    </recommendedName>
</protein>
<accession>A0A0R2KFR6</accession>
<evidence type="ECO:0008006" key="4">
    <source>
        <dbReference type="Google" id="ProtNLM"/>
    </source>
</evidence>
<sequence length="189" mass="21504">MKKFVLNLISVLTWIYQAFCVLSIVMSVAMTGFMIFIISQPDIRAEVEKELQPARDISLNNNTIWWLLFGLFGFMFVGFFAQFFICHYARSIVKNIKQDVYFAIDNLKLLKKLLISVAVYVVVSIIYYVMAFCNYATLTAMSKHSSNTASSMFYSSGVAGGLLFLAVIYVVYLVFKYGMKVQEDADSII</sequence>
<feature type="transmembrane region" description="Helical" evidence="1">
    <location>
        <begin position="109"/>
        <end position="132"/>
    </location>
</feature>
<name>A0A0R2KFR6_LACAM</name>
<feature type="transmembrane region" description="Helical" evidence="1">
    <location>
        <begin position="152"/>
        <end position="175"/>
    </location>
</feature>
<proteinExistence type="predicted"/>
<keyword evidence="1" id="KW-1133">Transmembrane helix</keyword>
<organism evidence="2 3">
    <name type="scientific">Lactobacillus amylovorus subsp. animalium DSM 16698</name>
    <dbReference type="NCBI Taxonomy" id="695563"/>
    <lineage>
        <taxon>Bacteria</taxon>
        <taxon>Bacillati</taxon>
        <taxon>Bacillota</taxon>
        <taxon>Bacilli</taxon>
        <taxon>Lactobacillales</taxon>
        <taxon>Lactobacillaceae</taxon>
        <taxon>Lactobacillus</taxon>
        <taxon>Lactobacillus amylovorus subsp. animalium</taxon>
    </lineage>
</organism>
<dbReference type="EMBL" id="JQBQ01000048">
    <property type="protein sequence ID" value="KRN88259.1"/>
    <property type="molecule type" value="Genomic_DNA"/>
</dbReference>
<gene>
    <name evidence="2" type="ORF">IV44_GL001360</name>
</gene>
<keyword evidence="1" id="KW-0472">Membrane</keyword>
<keyword evidence="1" id="KW-0812">Transmembrane</keyword>
<reference evidence="2 3" key="1">
    <citation type="journal article" date="2015" name="Genome Announc.">
        <title>Expanding the biotechnology potential of lactobacilli through comparative genomics of 213 strains and associated genera.</title>
        <authorList>
            <person name="Sun Z."/>
            <person name="Harris H.M."/>
            <person name="McCann A."/>
            <person name="Guo C."/>
            <person name="Argimon S."/>
            <person name="Zhang W."/>
            <person name="Yang X."/>
            <person name="Jeffery I.B."/>
            <person name="Cooney J.C."/>
            <person name="Kagawa T.F."/>
            <person name="Liu W."/>
            <person name="Song Y."/>
            <person name="Salvetti E."/>
            <person name="Wrobel A."/>
            <person name="Rasinkangas P."/>
            <person name="Parkhill J."/>
            <person name="Rea M.C."/>
            <person name="O'Sullivan O."/>
            <person name="Ritari J."/>
            <person name="Douillard F.P."/>
            <person name="Paul Ross R."/>
            <person name="Yang R."/>
            <person name="Briner A.E."/>
            <person name="Felis G.E."/>
            <person name="de Vos W.M."/>
            <person name="Barrangou R."/>
            <person name="Klaenhammer T.R."/>
            <person name="Caufield P.W."/>
            <person name="Cui Y."/>
            <person name="Zhang H."/>
            <person name="O'Toole P.W."/>
        </authorList>
    </citation>
    <scope>NUCLEOTIDE SEQUENCE [LARGE SCALE GENOMIC DNA]</scope>
    <source>
        <strain evidence="2 3">DSM 16698</strain>
    </source>
</reference>
<feature type="transmembrane region" description="Helical" evidence="1">
    <location>
        <begin position="12"/>
        <end position="38"/>
    </location>
</feature>
<feature type="transmembrane region" description="Helical" evidence="1">
    <location>
        <begin position="64"/>
        <end position="88"/>
    </location>
</feature>
<evidence type="ECO:0000256" key="1">
    <source>
        <dbReference type="SAM" id="Phobius"/>
    </source>
</evidence>
<dbReference type="Proteomes" id="UP000051529">
    <property type="component" value="Unassembled WGS sequence"/>
</dbReference>
<evidence type="ECO:0000313" key="3">
    <source>
        <dbReference type="Proteomes" id="UP000051529"/>
    </source>
</evidence>